<gene>
    <name evidence="4" type="ORF">GCM10009768_05540</name>
</gene>
<keyword evidence="2" id="KW-0560">Oxidoreductase</keyword>
<dbReference type="PANTHER" id="PTHR48106:SF2">
    <property type="entry name" value="ZN2+-BINDING DEHYDROGENASE"/>
    <property type="match status" value="1"/>
</dbReference>
<evidence type="ECO:0000313" key="4">
    <source>
        <dbReference type="EMBL" id="GAA1779557.1"/>
    </source>
</evidence>
<dbReference type="RefSeq" id="WP_344028997.1">
    <property type="nucleotide sequence ID" value="NZ_BAAAOB010000001.1"/>
</dbReference>
<dbReference type="EMBL" id="BAAAOB010000001">
    <property type="protein sequence ID" value="GAA1779557.1"/>
    <property type="molecule type" value="Genomic_DNA"/>
</dbReference>
<proteinExistence type="predicted"/>
<evidence type="ECO:0000259" key="3">
    <source>
        <dbReference type="SMART" id="SM00829"/>
    </source>
</evidence>
<dbReference type="SUPFAM" id="SSF50129">
    <property type="entry name" value="GroES-like"/>
    <property type="match status" value="1"/>
</dbReference>
<dbReference type="Proteomes" id="UP001500851">
    <property type="component" value="Unassembled WGS sequence"/>
</dbReference>
<sequence>MRALSYSEFGRPGEVLTVHDAPLPEPGPGQVRVRTRFAPIHNHDLLTVMGRYGIRPELPALAGSEAGGTIDALGAGVTGLEIGQRVSVGRGSGTWAEAFVVAAESAIPVPDALSDEQVAQLGSMPFSAISVLDSLGLVAGDWLVLNAGNGAVGRMVAQLAESRGIGAVSLVRRADAVTALAAEGVPHAVATDDDGWRERVAEITGGSPILGAIDSVGGASAGELLSLLGTGGTLVIFGAMESPALELASTDIIFKQLTVRGFWGTKVSAATPVERQRELFAELVARIVDGTVTLPVDHAYPLEQIAEAAARNFAPGRAGKVLLQP</sequence>
<evidence type="ECO:0000256" key="2">
    <source>
        <dbReference type="ARBA" id="ARBA00023002"/>
    </source>
</evidence>
<dbReference type="InterPro" id="IPR011032">
    <property type="entry name" value="GroES-like_sf"/>
</dbReference>
<dbReference type="InterPro" id="IPR013149">
    <property type="entry name" value="ADH-like_C"/>
</dbReference>
<feature type="domain" description="Enoyl reductase (ER)" evidence="3">
    <location>
        <begin position="13"/>
        <end position="323"/>
    </location>
</feature>
<protein>
    <submittedName>
        <fullName evidence="4">Zinc-binding dehydrogenase</fullName>
    </submittedName>
</protein>
<dbReference type="InterPro" id="IPR013154">
    <property type="entry name" value="ADH-like_N"/>
</dbReference>
<name>A0ABN2L8X4_9MICO</name>
<dbReference type="InterPro" id="IPR020843">
    <property type="entry name" value="ER"/>
</dbReference>
<evidence type="ECO:0000313" key="5">
    <source>
        <dbReference type="Proteomes" id="UP001500851"/>
    </source>
</evidence>
<reference evidence="4 5" key="1">
    <citation type="journal article" date="2019" name="Int. J. Syst. Evol. Microbiol.">
        <title>The Global Catalogue of Microorganisms (GCM) 10K type strain sequencing project: providing services to taxonomists for standard genome sequencing and annotation.</title>
        <authorList>
            <consortium name="The Broad Institute Genomics Platform"/>
            <consortium name="The Broad Institute Genome Sequencing Center for Infectious Disease"/>
            <person name="Wu L."/>
            <person name="Ma J."/>
        </authorList>
    </citation>
    <scope>NUCLEOTIDE SEQUENCE [LARGE SCALE GENOMIC DNA]</scope>
    <source>
        <strain evidence="4 5">JCM 14736</strain>
    </source>
</reference>
<dbReference type="Pfam" id="PF08240">
    <property type="entry name" value="ADH_N"/>
    <property type="match status" value="1"/>
</dbReference>
<organism evidence="4 5">
    <name type="scientific">Leucobacter iarius</name>
    <dbReference type="NCBI Taxonomy" id="333963"/>
    <lineage>
        <taxon>Bacteria</taxon>
        <taxon>Bacillati</taxon>
        <taxon>Actinomycetota</taxon>
        <taxon>Actinomycetes</taxon>
        <taxon>Micrococcales</taxon>
        <taxon>Microbacteriaceae</taxon>
        <taxon>Leucobacter</taxon>
    </lineage>
</organism>
<dbReference type="CDD" id="cd08292">
    <property type="entry name" value="ETR_like_2"/>
    <property type="match status" value="1"/>
</dbReference>
<comment type="caution">
    <text evidence="4">The sequence shown here is derived from an EMBL/GenBank/DDBJ whole genome shotgun (WGS) entry which is preliminary data.</text>
</comment>
<dbReference type="Gene3D" id="3.40.50.720">
    <property type="entry name" value="NAD(P)-binding Rossmann-like Domain"/>
    <property type="match status" value="1"/>
</dbReference>
<dbReference type="PANTHER" id="PTHR48106">
    <property type="entry name" value="QUINONE OXIDOREDUCTASE PIG3-RELATED"/>
    <property type="match status" value="1"/>
</dbReference>
<dbReference type="InterPro" id="IPR036291">
    <property type="entry name" value="NAD(P)-bd_dom_sf"/>
</dbReference>
<dbReference type="Pfam" id="PF00107">
    <property type="entry name" value="ADH_zinc_N"/>
    <property type="match status" value="1"/>
</dbReference>
<evidence type="ECO:0000256" key="1">
    <source>
        <dbReference type="ARBA" id="ARBA00022857"/>
    </source>
</evidence>
<dbReference type="Gene3D" id="3.90.180.10">
    <property type="entry name" value="Medium-chain alcohol dehydrogenases, catalytic domain"/>
    <property type="match status" value="1"/>
</dbReference>
<accession>A0ABN2L8X4</accession>
<dbReference type="SUPFAM" id="SSF51735">
    <property type="entry name" value="NAD(P)-binding Rossmann-fold domains"/>
    <property type="match status" value="1"/>
</dbReference>
<keyword evidence="1" id="KW-0521">NADP</keyword>
<dbReference type="SMART" id="SM00829">
    <property type="entry name" value="PKS_ER"/>
    <property type="match status" value="1"/>
</dbReference>
<keyword evidence="5" id="KW-1185">Reference proteome</keyword>